<dbReference type="GeneID" id="107270075"/>
<evidence type="ECO:0000256" key="4">
    <source>
        <dbReference type="SAM" id="SignalP"/>
    </source>
</evidence>
<feature type="binding site" evidence="2">
    <location>
        <position position="176"/>
    </location>
    <ligand>
        <name>FAD</name>
        <dbReference type="ChEBI" id="CHEBI:57692"/>
    </ligand>
</feature>
<dbReference type="Pfam" id="PF05199">
    <property type="entry name" value="GMC_oxred_C"/>
    <property type="match status" value="1"/>
</dbReference>
<evidence type="ECO:0000256" key="2">
    <source>
        <dbReference type="PIRSR" id="PIRSR000137-2"/>
    </source>
</evidence>
<evidence type="ECO:0000259" key="5">
    <source>
        <dbReference type="PROSITE" id="PS00623"/>
    </source>
</evidence>
<dbReference type="PROSITE" id="PS00623">
    <property type="entry name" value="GMC_OXRED_1"/>
    <property type="match status" value="1"/>
</dbReference>
<dbReference type="PIRSF" id="PIRSF000137">
    <property type="entry name" value="Alcohol_oxidase"/>
    <property type="match status" value="1"/>
</dbReference>
<evidence type="ECO:0000313" key="8">
    <source>
        <dbReference type="RefSeq" id="XP_015600222.1"/>
    </source>
</evidence>
<accession>A0AAJ7C2Y8</accession>
<gene>
    <name evidence="8" type="primary">LOC107270075</name>
</gene>
<comment type="similarity">
    <text evidence="1 3">Belongs to the GMC oxidoreductase family.</text>
</comment>
<dbReference type="InterPro" id="IPR036188">
    <property type="entry name" value="FAD/NAD-bd_sf"/>
</dbReference>
<organism evidence="7 8">
    <name type="scientific">Cephus cinctus</name>
    <name type="common">Wheat stem sawfly</name>
    <dbReference type="NCBI Taxonomy" id="211228"/>
    <lineage>
        <taxon>Eukaryota</taxon>
        <taxon>Metazoa</taxon>
        <taxon>Ecdysozoa</taxon>
        <taxon>Arthropoda</taxon>
        <taxon>Hexapoda</taxon>
        <taxon>Insecta</taxon>
        <taxon>Pterygota</taxon>
        <taxon>Neoptera</taxon>
        <taxon>Endopterygota</taxon>
        <taxon>Hymenoptera</taxon>
        <taxon>Cephoidea</taxon>
        <taxon>Cephidae</taxon>
        <taxon>Cephus</taxon>
    </lineage>
</organism>
<dbReference type="PANTHER" id="PTHR11552:SF217">
    <property type="entry name" value="GLUCOSE DEHYDROGENASE [FAD, QUINONE]"/>
    <property type="match status" value="1"/>
</dbReference>
<dbReference type="SUPFAM" id="SSF51905">
    <property type="entry name" value="FAD/NAD(P)-binding domain"/>
    <property type="match status" value="1"/>
</dbReference>
<feature type="domain" description="Glucose-methanol-choline oxidoreductase N-terminal" evidence="6">
    <location>
        <begin position="350"/>
        <end position="364"/>
    </location>
</feature>
<dbReference type="InterPro" id="IPR000172">
    <property type="entry name" value="GMC_OxRdtase_N"/>
</dbReference>
<sequence>MLFIFFKVILMFSITFAQNTGSNNRPLSNKNIKDGGLTSNSAAFNSALEAPSFKSSDNQTFMKLFEDVFKTQNDLKDHFSGLPVQFPTEVDFIVVGGGSAGSAVASRLSEVSKDQSRNWTVLLIESGGPAPTTSSIPGFYFNYQKSPIDWNYVLEPQKRACLAAPEGRCRWPRGKVLGGTSVLNGMMYMRGHPKDYNEWLLPGWSWEEVQPFFLRSEDNRDIGTQAAMPEYHTTGGLYTIQRFPDQPQLAWNILEAAQELGFSVGGDLNANRHLGFTVAQAMQRGGVRLNSAKAFLEPAIDRPNLIVLLESTVHRVIIDPMTKHAQGVEYSHNGVIRTVRARKEIILSAGAVASPQLLMLSGVGPKGHLRSLGIPVIKNLPGVGNNLLNHVSVSIPFKIRGKKPKNLMNVDTIKRYLIARKGPLSSTGLSQITGFVKVNKTENDDRPDIQIFFEGFNANYSRTGSSQEDMYAGDQFFKIVPTLLRQSPLGSIKLRSNNPFDPPVIQANYLQTDEEVQRLRQGVRLAVALSRSPALKRINVELDPEPDELCSFYVFESDQYWDCVIAHRTNPENHQCGTCAMGNSDNVNAVLDPKLRVRGIKGLRVIDASSIPRVPSCNLAAPVTMVAEKGADLIRRLWLR</sequence>
<dbReference type="Pfam" id="PF00732">
    <property type="entry name" value="GMC_oxred_N"/>
    <property type="match status" value="1"/>
</dbReference>
<feature type="binding site" evidence="2">
    <location>
        <position position="313"/>
    </location>
    <ligand>
        <name>FAD</name>
        <dbReference type="ChEBI" id="CHEBI:57692"/>
    </ligand>
</feature>
<dbReference type="GO" id="GO:0050660">
    <property type="term" value="F:flavin adenine dinucleotide binding"/>
    <property type="evidence" value="ECO:0007669"/>
    <property type="project" value="InterPro"/>
</dbReference>
<evidence type="ECO:0000259" key="6">
    <source>
        <dbReference type="PROSITE" id="PS00624"/>
    </source>
</evidence>
<evidence type="ECO:0000313" key="7">
    <source>
        <dbReference type="Proteomes" id="UP000694920"/>
    </source>
</evidence>
<keyword evidence="2 3" id="KW-0274">FAD</keyword>
<dbReference type="RefSeq" id="XP_015600222.1">
    <property type="nucleotide sequence ID" value="XM_015744736.2"/>
</dbReference>
<dbReference type="PROSITE" id="PS00624">
    <property type="entry name" value="GMC_OXRED_2"/>
    <property type="match status" value="1"/>
</dbReference>
<dbReference type="Gene3D" id="3.30.560.10">
    <property type="entry name" value="Glucose Oxidase, domain 3"/>
    <property type="match status" value="1"/>
</dbReference>
<dbReference type="SUPFAM" id="SSF54373">
    <property type="entry name" value="FAD-linked reductases, C-terminal domain"/>
    <property type="match status" value="1"/>
</dbReference>
<dbReference type="Proteomes" id="UP000694920">
    <property type="component" value="Unplaced"/>
</dbReference>
<protein>
    <submittedName>
        <fullName evidence="8">Glucose dehydrogenase [FAD, quinone]</fullName>
    </submittedName>
</protein>
<dbReference type="AlphaFoldDB" id="A0AAJ7C2Y8"/>
<dbReference type="PANTHER" id="PTHR11552">
    <property type="entry name" value="GLUCOSE-METHANOL-CHOLINE GMC OXIDOREDUCTASE"/>
    <property type="match status" value="1"/>
</dbReference>
<name>A0AAJ7C2Y8_CEPCN</name>
<feature type="chain" id="PRO_5042556660" evidence="4">
    <location>
        <begin position="18"/>
        <end position="640"/>
    </location>
</feature>
<dbReference type="GO" id="GO:0016614">
    <property type="term" value="F:oxidoreductase activity, acting on CH-OH group of donors"/>
    <property type="evidence" value="ECO:0007669"/>
    <property type="project" value="InterPro"/>
</dbReference>
<dbReference type="Gene3D" id="3.50.50.60">
    <property type="entry name" value="FAD/NAD(P)-binding domain"/>
    <property type="match status" value="1"/>
</dbReference>
<evidence type="ECO:0000256" key="1">
    <source>
        <dbReference type="ARBA" id="ARBA00010790"/>
    </source>
</evidence>
<keyword evidence="3" id="KW-0285">Flavoprotein</keyword>
<feature type="signal peptide" evidence="4">
    <location>
        <begin position="1"/>
        <end position="17"/>
    </location>
</feature>
<dbReference type="InterPro" id="IPR007867">
    <property type="entry name" value="GMC_OxRtase_C"/>
</dbReference>
<keyword evidence="4" id="KW-0732">Signal</keyword>
<dbReference type="InterPro" id="IPR012132">
    <property type="entry name" value="GMC_OxRdtase"/>
</dbReference>
<evidence type="ECO:0000256" key="3">
    <source>
        <dbReference type="RuleBase" id="RU003968"/>
    </source>
</evidence>
<feature type="domain" description="Glucose-methanol-choline oxidoreductase N-terminal" evidence="5">
    <location>
        <begin position="174"/>
        <end position="197"/>
    </location>
</feature>
<keyword evidence="7" id="KW-1185">Reference proteome</keyword>
<proteinExistence type="inferred from homology"/>
<reference evidence="8" key="1">
    <citation type="submission" date="2025-08" db="UniProtKB">
        <authorList>
            <consortium name="RefSeq"/>
        </authorList>
    </citation>
    <scope>IDENTIFICATION</scope>
</reference>
<comment type="cofactor">
    <cofactor evidence="2">
        <name>FAD</name>
        <dbReference type="ChEBI" id="CHEBI:57692"/>
    </cofactor>
</comment>
<dbReference type="KEGG" id="ccin:107270075"/>
<feature type="binding site" evidence="2">
    <location>
        <position position="180"/>
    </location>
    <ligand>
        <name>FAD</name>
        <dbReference type="ChEBI" id="CHEBI:57692"/>
    </ligand>
</feature>